<evidence type="ECO:0000313" key="7">
    <source>
        <dbReference type="EMBL" id="KHN07829.1"/>
    </source>
</evidence>
<feature type="chain" id="PRO_5002073583" evidence="6">
    <location>
        <begin position="19"/>
        <end position="229"/>
    </location>
</feature>
<dbReference type="GO" id="GO:0005576">
    <property type="term" value="C:extracellular region"/>
    <property type="evidence" value="ECO:0007669"/>
    <property type="project" value="UniProtKB-SubCell"/>
</dbReference>
<evidence type="ECO:0000256" key="1">
    <source>
        <dbReference type="ARBA" id="ARBA00004613"/>
    </source>
</evidence>
<dbReference type="EMBL" id="KN666624">
    <property type="protein sequence ID" value="KHN07829.1"/>
    <property type="molecule type" value="Genomic_DNA"/>
</dbReference>
<dbReference type="Proteomes" id="UP000053555">
    <property type="component" value="Unassembled WGS sequence"/>
</dbReference>
<keyword evidence="5" id="KW-0677">Repeat</keyword>
<feature type="signal peptide" evidence="6">
    <location>
        <begin position="1"/>
        <end position="18"/>
    </location>
</feature>
<evidence type="ECO:0000256" key="6">
    <source>
        <dbReference type="SAM" id="SignalP"/>
    </source>
</evidence>
<evidence type="ECO:0000256" key="4">
    <source>
        <dbReference type="ARBA" id="ARBA00022729"/>
    </source>
</evidence>
<accession>A0A0B2PJE2</accession>
<organism evidence="7">
    <name type="scientific">Glycine soja</name>
    <name type="common">Wild soybean</name>
    <dbReference type="NCBI Taxonomy" id="3848"/>
    <lineage>
        <taxon>Eukaryota</taxon>
        <taxon>Viridiplantae</taxon>
        <taxon>Streptophyta</taxon>
        <taxon>Embryophyta</taxon>
        <taxon>Tracheophyta</taxon>
        <taxon>Spermatophyta</taxon>
        <taxon>Magnoliopsida</taxon>
        <taxon>eudicotyledons</taxon>
        <taxon>Gunneridae</taxon>
        <taxon>Pentapetalae</taxon>
        <taxon>rosids</taxon>
        <taxon>fabids</taxon>
        <taxon>Fabales</taxon>
        <taxon>Fabaceae</taxon>
        <taxon>Papilionoideae</taxon>
        <taxon>50 kb inversion clade</taxon>
        <taxon>NPAAA clade</taxon>
        <taxon>indigoferoid/millettioid clade</taxon>
        <taxon>Phaseoleae</taxon>
        <taxon>Glycine</taxon>
        <taxon>Glycine subgen. Soja</taxon>
    </lineage>
</organism>
<keyword evidence="3" id="KW-0433">Leucine-rich repeat</keyword>
<keyword evidence="2" id="KW-0964">Secreted</keyword>
<dbReference type="AlphaFoldDB" id="A0A0B2PJE2"/>
<gene>
    <name evidence="7" type="ORF">glysoja_035867</name>
</gene>
<dbReference type="SUPFAM" id="SSF52058">
    <property type="entry name" value="L domain-like"/>
    <property type="match status" value="1"/>
</dbReference>
<dbReference type="PANTHER" id="PTHR32093:SF120">
    <property type="entry name" value="LEUCINE-RICH REPEAT EXTENSIN-LIKE PROTEIN 3-RELATED"/>
    <property type="match status" value="1"/>
</dbReference>
<protein>
    <submittedName>
        <fullName evidence="7">Leucine-rich repeat extensin-like protein 3</fullName>
    </submittedName>
</protein>
<reference evidence="7" key="1">
    <citation type="submission" date="2014-07" db="EMBL/GenBank/DDBJ databases">
        <title>Identification of a novel salt tolerance gene in wild soybean by whole-genome sequencing.</title>
        <authorList>
            <person name="Lam H.-M."/>
            <person name="Qi X."/>
            <person name="Li M.-W."/>
            <person name="Liu X."/>
            <person name="Xie M."/>
            <person name="Ni M."/>
            <person name="Xu X."/>
        </authorList>
    </citation>
    <scope>NUCLEOTIDE SEQUENCE [LARGE SCALE GENOMIC DNA]</scope>
    <source>
        <tissue evidence="7">Root</tissue>
    </source>
</reference>
<comment type="subcellular location">
    <subcellularLocation>
        <location evidence="1">Secreted</location>
    </subcellularLocation>
</comment>
<dbReference type="InterPro" id="IPR051582">
    <property type="entry name" value="LRR_extensin-like_regulator"/>
</dbReference>
<sequence>MTTLKVLCVFGVPHLVVLRHLVSSDASCEMRKKIIDPLSVVRINLNHGDIARYLSKEPSLLTELVLLQINTNRFCGTVPHKFDKLKLLFELDLSNNCFVEKFLDVVLCLSQLKFLDLRFNKFKVMDMDFEHKHDQNPVHSVEDNGVDYLLEREERNWDANLKWEDILSLGEQQRLGMIYAEDAGFDDVIAEDRTNQSELDALENKKDDFIGDFSKVGLLLSHYDFKIVL</sequence>
<evidence type="ECO:0000256" key="2">
    <source>
        <dbReference type="ARBA" id="ARBA00022525"/>
    </source>
</evidence>
<dbReference type="InterPro" id="IPR032675">
    <property type="entry name" value="LRR_dom_sf"/>
</dbReference>
<evidence type="ECO:0000256" key="3">
    <source>
        <dbReference type="ARBA" id="ARBA00022614"/>
    </source>
</evidence>
<proteinExistence type="predicted"/>
<name>A0A0B2PJE2_GLYSO</name>
<dbReference type="Gene3D" id="3.80.10.10">
    <property type="entry name" value="Ribonuclease Inhibitor"/>
    <property type="match status" value="1"/>
</dbReference>
<dbReference type="PANTHER" id="PTHR32093">
    <property type="entry name" value="LEUCINE-RICH REPEAT EXTENSIN-LIKE PROTEIN 3-RELATED"/>
    <property type="match status" value="1"/>
</dbReference>
<keyword evidence="4 6" id="KW-0732">Signal</keyword>
<evidence type="ECO:0000256" key="5">
    <source>
        <dbReference type="ARBA" id="ARBA00022737"/>
    </source>
</evidence>